<dbReference type="OrthoDB" id="9811127at2"/>
<feature type="region of interest" description="Disordered" evidence="1">
    <location>
        <begin position="1"/>
        <end position="153"/>
    </location>
</feature>
<dbReference type="EMBL" id="SIUB01000004">
    <property type="protein sequence ID" value="TBN53357.1"/>
    <property type="molecule type" value="Genomic_DNA"/>
</dbReference>
<feature type="compositionally biased region" description="Basic and acidic residues" evidence="1">
    <location>
        <begin position="136"/>
        <end position="147"/>
    </location>
</feature>
<proteinExistence type="predicted"/>
<dbReference type="Pfam" id="PF11154">
    <property type="entry name" value="DUF2934"/>
    <property type="match status" value="1"/>
</dbReference>
<protein>
    <submittedName>
        <fullName evidence="2">DUF2934 domain-containing protein</fullName>
    </submittedName>
</protein>
<feature type="compositionally biased region" description="Basic and acidic residues" evidence="1">
    <location>
        <begin position="1"/>
        <end position="47"/>
    </location>
</feature>
<sequence length="153" mass="16332">MTDREKKIRDEAYRLWHEAGRPEGQDDKHWLEAEKAIRDAEANEKPQKPRKATQPLEPLEKKPARPGSDKKNAQAAVSAIAKVLPKSESGETPESVAEEPPVSAAGPAADVAAKRVGKSAGGKSQPDLTPGAIADAKGKAKASDKPSKSKVKR</sequence>
<dbReference type="InterPro" id="IPR021327">
    <property type="entry name" value="DUF2934"/>
</dbReference>
<organism evidence="2 3">
    <name type="scientific">Hansschlegelia quercus</name>
    <dbReference type="NCBI Taxonomy" id="2528245"/>
    <lineage>
        <taxon>Bacteria</taxon>
        <taxon>Pseudomonadati</taxon>
        <taxon>Pseudomonadota</taxon>
        <taxon>Alphaproteobacteria</taxon>
        <taxon>Hyphomicrobiales</taxon>
        <taxon>Methylopilaceae</taxon>
        <taxon>Hansschlegelia</taxon>
    </lineage>
</organism>
<reference evidence="2 3" key="1">
    <citation type="submission" date="2019-02" db="EMBL/GenBank/DDBJ databases">
        <title>Hansschlegelia quercus sp. nov., a novel methylotrophic bacterium from buds of oak (Quercus robur L.).</title>
        <authorList>
            <person name="Agafonova N.V."/>
            <person name="Kaparullina E.N."/>
            <person name="Grouzdev D.S."/>
            <person name="Doronina N.V."/>
        </authorList>
    </citation>
    <scope>NUCLEOTIDE SEQUENCE [LARGE SCALE GENOMIC DNA]</scope>
    <source>
        <strain evidence="2 3">Dub</strain>
    </source>
</reference>
<evidence type="ECO:0000313" key="2">
    <source>
        <dbReference type="EMBL" id="TBN53357.1"/>
    </source>
</evidence>
<evidence type="ECO:0000313" key="3">
    <source>
        <dbReference type="Proteomes" id="UP000291613"/>
    </source>
</evidence>
<feature type="compositionally biased region" description="Low complexity" evidence="1">
    <location>
        <begin position="100"/>
        <end position="111"/>
    </location>
</feature>
<keyword evidence="3" id="KW-1185">Reference proteome</keyword>
<dbReference type="RefSeq" id="WP_131003415.1">
    <property type="nucleotide sequence ID" value="NZ_JBHSZR010000007.1"/>
</dbReference>
<gene>
    <name evidence="2" type="ORF">EYR15_10070</name>
</gene>
<evidence type="ECO:0000256" key="1">
    <source>
        <dbReference type="SAM" id="MobiDB-lite"/>
    </source>
</evidence>
<feature type="compositionally biased region" description="Basic and acidic residues" evidence="1">
    <location>
        <begin position="58"/>
        <end position="72"/>
    </location>
</feature>
<name>A0A4Q9GP66_9HYPH</name>
<dbReference type="Proteomes" id="UP000291613">
    <property type="component" value="Unassembled WGS sequence"/>
</dbReference>
<dbReference type="AlphaFoldDB" id="A0A4Q9GP66"/>
<accession>A0A4Q9GP66</accession>
<comment type="caution">
    <text evidence="2">The sequence shown here is derived from an EMBL/GenBank/DDBJ whole genome shotgun (WGS) entry which is preliminary data.</text>
</comment>